<gene>
    <name evidence="1" type="ORF">COU49_02600</name>
</gene>
<evidence type="ECO:0000313" key="1">
    <source>
        <dbReference type="EMBL" id="PIR68208.1"/>
    </source>
</evidence>
<proteinExistence type="predicted"/>
<name>A0A2H0TB09_9BACT</name>
<reference evidence="2" key="1">
    <citation type="submission" date="2017-09" db="EMBL/GenBank/DDBJ databases">
        <title>Depth-based differentiation of microbial function through sediment-hosted aquifers and enrichment of novel symbionts in the deep terrestrial subsurface.</title>
        <authorList>
            <person name="Probst A.J."/>
            <person name="Ladd B."/>
            <person name="Jarett J.K."/>
            <person name="Geller-Mcgrath D.E."/>
            <person name="Sieber C.M.K."/>
            <person name="Emerson J.B."/>
            <person name="Anantharaman K."/>
            <person name="Thomas B.C."/>
            <person name="Malmstrom R."/>
            <person name="Stieglmeier M."/>
            <person name="Klingl A."/>
            <person name="Woyke T."/>
            <person name="Ryan C.M."/>
            <person name="Banfield J.F."/>
        </authorList>
    </citation>
    <scope>NUCLEOTIDE SEQUENCE [LARGE SCALE GENOMIC DNA]</scope>
</reference>
<protein>
    <submittedName>
        <fullName evidence="1">Uncharacterized protein</fullName>
    </submittedName>
</protein>
<dbReference type="EMBL" id="PFCQ01000013">
    <property type="protein sequence ID" value="PIR68208.1"/>
    <property type="molecule type" value="Genomic_DNA"/>
</dbReference>
<comment type="caution">
    <text evidence="1">The sequence shown here is derived from an EMBL/GenBank/DDBJ whole genome shotgun (WGS) entry which is preliminary data.</text>
</comment>
<evidence type="ECO:0000313" key="2">
    <source>
        <dbReference type="Proteomes" id="UP000230094"/>
    </source>
</evidence>
<organism evidence="1 2">
    <name type="scientific">Candidatus Nomurabacteria bacterium CG10_big_fil_rev_8_21_14_0_10_35_16</name>
    <dbReference type="NCBI Taxonomy" id="1974731"/>
    <lineage>
        <taxon>Bacteria</taxon>
        <taxon>Candidatus Nomuraibacteriota</taxon>
    </lineage>
</organism>
<sequence>MKTTEFPVELTMGRFATLVGDEIPQEYRERISKLFSLCCEDWFAERPLLMFATLLIHANDTGKVPEVLSALENLLGNRPLYEDPEARHVVFREIMVSIGFGGNGGGN</sequence>
<accession>A0A2H0TB09</accession>
<dbReference type="AlphaFoldDB" id="A0A2H0TB09"/>
<dbReference type="Proteomes" id="UP000230094">
    <property type="component" value="Unassembled WGS sequence"/>
</dbReference>